<evidence type="ECO:0000256" key="2">
    <source>
        <dbReference type="ARBA" id="ARBA00022692"/>
    </source>
</evidence>
<proteinExistence type="predicted"/>
<evidence type="ECO:0000256" key="4">
    <source>
        <dbReference type="ARBA" id="ARBA00023136"/>
    </source>
</evidence>
<keyword evidence="3 5" id="KW-1133">Transmembrane helix</keyword>
<name>A0A4Q4RFP4_9PLEO</name>
<accession>A0A4Q4RFP4</accession>
<dbReference type="EMBL" id="PEJP01000037">
    <property type="protein sequence ID" value="RYO55523.1"/>
    <property type="molecule type" value="Genomic_DNA"/>
</dbReference>
<evidence type="ECO:0000256" key="3">
    <source>
        <dbReference type="ARBA" id="ARBA00022989"/>
    </source>
</evidence>
<feature type="transmembrane region" description="Helical" evidence="5">
    <location>
        <begin position="397"/>
        <end position="418"/>
    </location>
</feature>
<dbReference type="OrthoDB" id="3693351at2759"/>
<evidence type="ECO:0000256" key="1">
    <source>
        <dbReference type="ARBA" id="ARBA00004141"/>
    </source>
</evidence>
<keyword evidence="4 5" id="KW-0472">Membrane</keyword>
<organism evidence="6 7">
    <name type="scientific">Alternaria arborescens</name>
    <dbReference type="NCBI Taxonomy" id="156630"/>
    <lineage>
        <taxon>Eukaryota</taxon>
        <taxon>Fungi</taxon>
        <taxon>Dikarya</taxon>
        <taxon>Ascomycota</taxon>
        <taxon>Pezizomycotina</taxon>
        <taxon>Dothideomycetes</taxon>
        <taxon>Pleosporomycetidae</taxon>
        <taxon>Pleosporales</taxon>
        <taxon>Pleosporineae</taxon>
        <taxon>Pleosporaceae</taxon>
        <taxon>Alternaria</taxon>
        <taxon>Alternaria sect. Alternaria</taxon>
    </lineage>
</organism>
<dbReference type="Proteomes" id="UP000293823">
    <property type="component" value="Unassembled WGS sequence"/>
</dbReference>
<comment type="caution">
    <text evidence="6">The sequence shown here is derived from an EMBL/GenBank/DDBJ whole genome shotgun (WGS) entry which is preliminary data.</text>
</comment>
<dbReference type="SUPFAM" id="SSF144083">
    <property type="entry name" value="Magnesium transport protein CorA, transmembrane region"/>
    <property type="match status" value="1"/>
</dbReference>
<dbReference type="GO" id="GO:0016020">
    <property type="term" value="C:membrane"/>
    <property type="evidence" value="ECO:0007669"/>
    <property type="project" value="UniProtKB-SubCell"/>
</dbReference>
<comment type="subcellular location">
    <subcellularLocation>
        <location evidence="1">Membrane</location>
        <topology evidence="1">Multi-pass membrane protein</topology>
    </subcellularLocation>
</comment>
<evidence type="ECO:0000313" key="6">
    <source>
        <dbReference type="EMBL" id="RYO55523.1"/>
    </source>
</evidence>
<keyword evidence="7" id="KW-1185">Reference proteome</keyword>
<sequence length="466" mass="53184">MNGLRAEARQRFEAEQQFTQRENLQRTAISLVTIAKFLNSETTVRHTSVQWPSHLDICDLINAPVFDNGNEKATATMSIVKFRRNSEGILSIERPVFVNLFDDLGFDPYWLNLILSSTYGFFSQYQPGSTLYRCYLHTVSYTLLWTYNSDTVTTKVLFTPREHSQYPQQIFRSFLSTLVHHKDLINDWRFCSFLCGIELVRWIEGTAGENLGRIRDIEIFTGHGAWHVAQSDAAPSTDQLVYESKRLGLVLTALANVIRHACIVRMILSDLVVYRPCLIHQPSPAQTPSAATSTSILSAITDAVALLEGQIQSGELQTSYLQERGRMQQSVRQIFNLLTRHDAKSSKEIALATQRDSYSMKTIAIMTVVFLPPTFFATLFAMPLLNWNGPKVVQPSFGIFWVFSLPTIILVFLIWHLISSDKTVFAKARVWFENKRHEDKGNADLEKSPGVSQPFRWNGLRYRSER</sequence>
<dbReference type="InterPro" id="IPR045863">
    <property type="entry name" value="CorA_TM1_TM2"/>
</dbReference>
<reference evidence="7" key="1">
    <citation type="journal article" date="2019" name="bioRxiv">
        <title>Genomics, evolutionary history and diagnostics of the Alternaria alternata species group including apple and Asian pear pathotypes.</title>
        <authorList>
            <person name="Armitage A.D."/>
            <person name="Cockerton H.M."/>
            <person name="Sreenivasaprasad S."/>
            <person name="Woodhall J.W."/>
            <person name="Lane C.R."/>
            <person name="Harrison R.J."/>
            <person name="Clarkson J.P."/>
        </authorList>
    </citation>
    <scope>NUCLEOTIDE SEQUENCE [LARGE SCALE GENOMIC DNA]</scope>
    <source>
        <strain evidence="7">RGR 97.0016</strain>
    </source>
</reference>
<keyword evidence="2 5" id="KW-0812">Transmembrane</keyword>
<protein>
    <submittedName>
        <fullName evidence="6">Uncharacterized protein</fullName>
    </submittedName>
</protein>
<evidence type="ECO:0000256" key="5">
    <source>
        <dbReference type="SAM" id="Phobius"/>
    </source>
</evidence>
<evidence type="ECO:0000313" key="7">
    <source>
        <dbReference type="Proteomes" id="UP000293823"/>
    </source>
</evidence>
<gene>
    <name evidence="6" type="ORF">AA0113_g8699</name>
</gene>
<feature type="transmembrane region" description="Helical" evidence="5">
    <location>
        <begin position="363"/>
        <end position="385"/>
    </location>
</feature>
<dbReference type="Gene3D" id="1.20.58.340">
    <property type="entry name" value="Magnesium transport protein CorA, transmembrane region"/>
    <property type="match status" value="1"/>
</dbReference>
<dbReference type="AlphaFoldDB" id="A0A4Q4RFP4"/>